<dbReference type="PANTHER" id="PTHR48069:SF5">
    <property type="entry name" value="DIHYDROFOLATE REDUCTASE"/>
    <property type="match status" value="1"/>
</dbReference>
<evidence type="ECO:0000259" key="5">
    <source>
        <dbReference type="PROSITE" id="PS51330"/>
    </source>
</evidence>
<protein>
    <recommendedName>
        <fullName evidence="1">dihydrofolate reductase</fullName>
        <ecNumber evidence="1">1.5.1.3</ecNumber>
    </recommendedName>
</protein>
<dbReference type="CDD" id="cd00209">
    <property type="entry name" value="DHFR"/>
    <property type="match status" value="1"/>
</dbReference>
<dbReference type="InterPro" id="IPR001796">
    <property type="entry name" value="DHFR_dom"/>
</dbReference>
<proteinExistence type="predicted"/>
<keyword evidence="3" id="KW-0560">Oxidoreductase</keyword>
<evidence type="ECO:0000313" key="6">
    <source>
        <dbReference type="EMBL" id="KAK6487979.1"/>
    </source>
</evidence>
<keyword evidence="7" id="KW-1185">Reference proteome</keyword>
<sequence length="195" mass="21910">MCDCGENARTKPIRLIAAACNNMGIGKNGYLPWNLPSEFTFFLDTISSVSTPGMKNLLVWGRKCWEAFPESLLPLPNTMHVILSRTLSSVPKHAQYLCSDLQGSVKLGSTHPLSEVIETVWIIGGVEPYIEALQHPWCDLVYLTDVQADFECDTYFPEFNNNVYKLVDEFPGVPSGIQEENGIKFKYQVFKKVAQ</sequence>
<feature type="domain" description="DHFR" evidence="5">
    <location>
        <begin position="12"/>
        <end position="192"/>
    </location>
</feature>
<dbReference type="Gene3D" id="3.40.430.10">
    <property type="entry name" value="Dihydrofolate Reductase, subunit A"/>
    <property type="match status" value="1"/>
</dbReference>
<comment type="catalytic activity">
    <reaction evidence="4">
        <text>(6S)-5,6,7,8-tetrahydrofolate + NADP(+) = 7,8-dihydrofolate + NADPH + H(+)</text>
        <dbReference type="Rhea" id="RHEA:15009"/>
        <dbReference type="ChEBI" id="CHEBI:15378"/>
        <dbReference type="ChEBI" id="CHEBI:57451"/>
        <dbReference type="ChEBI" id="CHEBI:57453"/>
        <dbReference type="ChEBI" id="CHEBI:57783"/>
        <dbReference type="ChEBI" id="CHEBI:58349"/>
        <dbReference type="EC" id="1.5.1.3"/>
    </reaction>
</comment>
<dbReference type="EC" id="1.5.1.3" evidence="1"/>
<dbReference type="PROSITE" id="PS51330">
    <property type="entry name" value="DHFR_2"/>
    <property type="match status" value="1"/>
</dbReference>
<dbReference type="Proteomes" id="UP001369086">
    <property type="component" value="Unassembled WGS sequence"/>
</dbReference>
<organism evidence="6 7">
    <name type="scientific">Huso huso</name>
    <name type="common">Beluga</name>
    <name type="synonym">Acipenser huso</name>
    <dbReference type="NCBI Taxonomy" id="61971"/>
    <lineage>
        <taxon>Eukaryota</taxon>
        <taxon>Metazoa</taxon>
        <taxon>Chordata</taxon>
        <taxon>Craniata</taxon>
        <taxon>Vertebrata</taxon>
        <taxon>Euteleostomi</taxon>
        <taxon>Actinopterygii</taxon>
        <taxon>Chondrostei</taxon>
        <taxon>Acipenseriformes</taxon>
        <taxon>Acipenseridae</taxon>
        <taxon>Huso</taxon>
    </lineage>
</organism>
<evidence type="ECO:0000256" key="4">
    <source>
        <dbReference type="ARBA" id="ARBA00048873"/>
    </source>
</evidence>
<dbReference type="SUPFAM" id="SSF53597">
    <property type="entry name" value="Dihydrofolate reductase-like"/>
    <property type="match status" value="1"/>
</dbReference>
<dbReference type="EMBL" id="JAHFZB010000007">
    <property type="protein sequence ID" value="KAK6487979.1"/>
    <property type="molecule type" value="Genomic_DNA"/>
</dbReference>
<evidence type="ECO:0000256" key="2">
    <source>
        <dbReference type="ARBA" id="ARBA00022857"/>
    </source>
</evidence>
<dbReference type="InterPro" id="IPR024072">
    <property type="entry name" value="DHFR-like_dom_sf"/>
</dbReference>
<evidence type="ECO:0000256" key="1">
    <source>
        <dbReference type="ARBA" id="ARBA00012856"/>
    </source>
</evidence>
<dbReference type="InterPro" id="IPR012259">
    <property type="entry name" value="DHFR"/>
</dbReference>
<name>A0ABR0ZTE9_HUSHU</name>
<dbReference type="Pfam" id="PF00186">
    <property type="entry name" value="DHFR_1"/>
    <property type="match status" value="1"/>
</dbReference>
<dbReference type="PRINTS" id="PR00070">
    <property type="entry name" value="DHFR"/>
</dbReference>
<comment type="caution">
    <text evidence="6">The sequence shown here is derived from an EMBL/GenBank/DDBJ whole genome shotgun (WGS) entry which is preliminary data.</text>
</comment>
<accession>A0ABR0ZTE9</accession>
<gene>
    <name evidence="6" type="ORF">HHUSO_G9307</name>
</gene>
<reference evidence="6 7" key="1">
    <citation type="submission" date="2021-05" db="EMBL/GenBank/DDBJ databases">
        <authorList>
            <person name="Zahm M."/>
            <person name="Klopp C."/>
            <person name="Cabau C."/>
            <person name="Kuhl H."/>
            <person name="Suciu R."/>
            <person name="Ciorpac M."/>
            <person name="Holostenco D."/>
            <person name="Gessner J."/>
            <person name="Wuertz S."/>
            <person name="Hohne C."/>
            <person name="Stock M."/>
            <person name="Gislard M."/>
            <person name="Lluch J."/>
            <person name="Milhes M."/>
            <person name="Lampietro C."/>
            <person name="Lopez Roques C."/>
            <person name="Donnadieu C."/>
            <person name="Du K."/>
            <person name="Schartl M."/>
            <person name="Guiguen Y."/>
        </authorList>
    </citation>
    <scope>NUCLEOTIDE SEQUENCE [LARGE SCALE GENOMIC DNA]</scope>
    <source>
        <strain evidence="6">Hh-F2</strain>
        <tissue evidence="6">Blood</tissue>
    </source>
</reference>
<evidence type="ECO:0000256" key="3">
    <source>
        <dbReference type="ARBA" id="ARBA00023002"/>
    </source>
</evidence>
<evidence type="ECO:0000313" key="7">
    <source>
        <dbReference type="Proteomes" id="UP001369086"/>
    </source>
</evidence>
<keyword evidence="2" id="KW-0521">NADP</keyword>
<dbReference type="PANTHER" id="PTHR48069">
    <property type="entry name" value="DIHYDROFOLATE REDUCTASE"/>
    <property type="match status" value="1"/>
</dbReference>